<comment type="caution">
    <text evidence="2">The sequence shown here is derived from an EMBL/GenBank/DDBJ whole genome shotgun (WGS) entry which is preliminary data.</text>
</comment>
<evidence type="ECO:0000313" key="3">
    <source>
        <dbReference type="Proteomes" id="UP001595593"/>
    </source>
</evidence>
<gene>
    <name evidence="2" type="ORF">ACFOD4_14665</name>
</gene>
<feature type="chain" id="PRO_5045416227" evidence="1">
    <location>
        <begin position="24"/>
        <end position="202"/>
    </location>
</feature>
<dbReference type="RefSeq" id="WP_379597551.1">
    <property type="nucleotide sequence ID" value="NZ_JBHRTN010000018.1"/>
</dbReference>
<organism evidence="2 3">
    <name type="scientific">Teichococcus globiformis</name>
    <dbReference type="NCBI Taxonomy" id="2307229"/>
    <lineage>
        <taxon>Bacteria</taxon>
        <taxon>Pseudomonadati</taxon>
        <taxon>Pseudomonadota</taxon>
        <taxon>Alphaproteobacteria</taxon>
        <taxon>Acetobacterales</taxon>
        <taxon>Roseomonadaceae</taxon>
        <taxon>Roseomonas</taxon>
    </lineage>
</organism>
<protein>
    <submittedName>
        <fullName evidence="2">Uncharacterized protein</fullName>
    </submittedName>
</protein>
<evidence type="ECO:0000313" key="2">
    <source>
        <dbReference type="EMBL" id="MFC3126307.1"/>
    </source>
</evidence>
<feature type="signal peptide" evidence="1">
    <location>
        <begin position="1"/>
        <end position="23"/>
    </location>
</feature>
<sequence>MKRTILGAALAVPLLLCAGPLRADDISEGLERARELYEKGDIAGAVTEVNFALNGLHQKRAAAYAALFPAAPQGWTLGEADDAAGNALAAQMLGGGVMVEREYTKGDEQVIKATVIVDSPLIQALGAMASNPAMMGAGARRIRIGNDNAILQRESGSEDAEMTLVRGNVAVKLEATGVKDNDTLTALIKRFDLARLSNLSGR</sequence>
<proteinExistence type="predicted"/>
<accession>A0ABV7G5L1</accession>
<keyword evidence="1" id="KW-0732">Signal</keyword>
<reference evidence="3" key="1">
    <citation type="journal article" date="2019" name="Int. J. Syst. Evol. Microbiol.">
        <title>The Global Catalogue of Microorganisms (GCM) 10K type strain sequencing project: providing services to taxonomists for standard genome sequencing and annotation.</title>
        <authorList>
            <consortium name="The Broad Institute Genomics Platform"/>
            <consortium name="The Broad Institute Genome Sequencing Center for Infectious Disease"/>
            <person name="Wu L."/>
            <person name="Ma J."/>
        </authorList>
    </citation>
    <scope>NUCLEOTIDE SEQUENCE [LARGE SCALE GENOMIC DNA]</scope>
    <source>
        <strain evidence="3">KCTC 52094</strain>
    </source>
</reference>
<evidence type="ECO:0000256" key="1">
    <source>
        <dbReference type="SAM" id="SignalP"/>
    </source>
</evidence>
<dbReference type="Proteomes" id="UP001595593">
    <property type="component" value="Unassembled WGS sequence"/>
</dbReference>
<keyword evidence="3" id="KW-1185">Reference proteome</keyword>
<dbReference type="EMBL" id="JBHRTN010000018">
    <property type="protein sequence ID" value="MFC3126307.1"/>
    <property type="molecule type" value="Genomic_DNA"/>
</dbReference>
<name>A0ABV7G5L1_9PROT</name>